<name>A0A433Y7W0_9BACL</name>
<dbReference type="InterPro" id="IPR050095">
    <property type="entry name" value="ECF_ABC_transporter_ATP-bd"/>
</dbReference>
<accession>A0A433Y7W0</accession>
<dbReference type="RefSeq" id="WP_127192732.1">
    <property type="nucleotide sequence ID" value="NZ_RZNY01000011.1"/>
</dbReference>
<evidence type="ECO:0000256" key="2">
    <source>
        <dbReference type="ARBA" id="ARBA00005417"/>
    </source>
</evidence>
<reference evidence="10 11" key="1">
    <citation type="submission" date="2018-12" db="EMBL/GenBank/DDBJ databases">
        <authorList>
            <person name="Sun L."/>
            <person name="Chen Z."/>
        </authorList>
    </citation>
    <scope>NUCLEOTIDE SEQUENCE [LARGE SCALE GENOMIC DNA]</scope>
    <source>
        <strain evidence="10 11">DSM 15890</strain>
    </source>
</reference>
<evidence type="ECO:0000256" key="7">
    <source>
        <dbReference type="ARBA" id="ARBA00022967"/>
    </source>
</evidence>
<keyword evidence="7" id="KW-1278">Translocase</keyword>
<dbReference type="InterPro" id="IPR003439">
    <property type="entry name" value="ABC_transporter-like_ATP-bd"/>
</dbReference>
<dbReference type="FunFam" id="3.40.50.300:FF:000224">
    <property type="entry name" value="Energy-coupling factor transporter ATP-binding protein EcfA"/>
    <property type="match status" value="1"/>
</dbReference>
<dbReference type="GO" id="GO:0043190">
    <property type="term" value="C:ATP-binding cassette (ABC) transporter complex"/>
    <property type="evidence" value="ECO:0007669"/>
    <property type="project" value="TreeGrafter"/>
</dbReference>
<comment type="similarity">
    <text evidence="2">Belongs to the ABC transporter superfamily.</text>
</comment>
<keyword evidence="3" id="KW-0813">Transport</keyword>
<dbReference type="InterPro" id="IPR003593">
    <property type="entry name" value="AAA+_ATPase"/>
</dbReference>
<dbReference type="AlphaFoldDB" id="A0A433Y7W0"/>
<protein>
    <submittedName>
        <fullName evidence="10">ATP-binding cassette domain-containing protein</fullName>
    </submittedName>
</protein>
<dbReference type="GO" id="GO:0016887">
    <property type="term" value="F:ATP hydrolysis activity"/>
    <property type="evidence" value="ECO:0007669"/>
    <property type="project" value="InterPro"/>
</dbReference>
<evidence type="ECO:0000256" key="6">
    <source>
        <dbReference type="ARBA" id="ARBA00022840"/>
    </source>
</evidence>
<gene>
    <name evidence="10" type="ORF">EJP82_14255</name>
</gene>
<evidence type="ECO:0000256" key="5">
    <source>
        <dbReference type="ARBA" id="ARBA00022741"/>
    </source>
</evidence>
<dbReference type="InterPro" id="IPR027417">
    <property type="entry name" value="P-loop_NTPase"/>
</dbReference>
<dbReference type="PANTHER" id="PTHR43553:SF27">
    <property type="entry name" value="ENERGY-COUPLING FACTOR TRANSPORTER ATP-BINDING PROTEIN ECFA2"/>
    <property type="match status" value="1"/>
</dbReference>
<evidence type="ECO:0000313" key="10">
    <source>
        <dbReference type="EMBL" id="RUT45458.1"/>
    </source>
</evidence>
<keyword evidence="6 10" id="KW-0067">ATP-binding</keyword>
<dbReference type="InterPro" id="IPR015856">
    <property type="entry name" value="ABC_transpr_CbiO/EcfA_su"/>
</dbReference>
<dbReference type="SUPFAM" id="SSF52540">
    <property type="entry name" value="P-loop containing nucleoside triphosphate hydrolases"/>
    <property type="match status" value="1"/>
</dbReference>
<keyword evidence="11" id="KW-1185">Reference proteome</keyword>
<comment type="caution">
    <text evidence="10">The sequence shown here is derived from an EMBL/GenBank/DDBJ whole genome shotgun (WGS) entry which is preliminary data.</text>
</comment>
<dbReference type="SMART" id="SM00382">
    <property type="entry name" value="AAA"/>
    <property type="match status" value="1"/>
</dbReference>
<dbReference type="Pfam" id="PF00005">
    <property type="entry name" value="ABC_tran"/>
    <property type="match status" value="1"/>
</dbReference>
<keyword evidence="5" id="KW-0547">Nucleotide-binding</keyword>
<feature type="domain" description="ABC transporter" evidence="9">
    <location>
        <begin position="3"/>
        <end position="239"/>
    </location>
</feature>
<evidence type="ECO:0000256" key="4">
    <source>
        <dbReference type="ARBA" id="ARBA00022475"/>
    </source>
</evidence>
<sequence>MVYQLSNVSVNYVDRVALHNVSCTIQEGKWISAIGQTGAGKSTFAKVLKGLIPNIEGEYLINQQPIHKDAKGQLKVVPNIGYVFQYPEHQLFETTVFKELAFAPKLQGYPHQQIAKLIETILPQVGLTKDILPLVPFQLSGGEKRRVAIASVLMMDPKLLILDEPTAGLDPVSRTALLQLLKKWQKQDNRTILFISHQMDDVAEYSDEVMVLHAGQLMGHYDTNTLFLEKSELLEEVGLSLPEPLQLLKLVEELSGQTIEVASCREQVIIEQVRPFLQSRSF</sequence>
<evidence type="ECO:0000259" key="9">
    <source>
        <dbReference type="PROSITE" id="PS50893"/>
    </source>
</evidence>
<dbReference type="GO" id="GO:0005524">
    <property type="term" value="F:ATP binding"/>
    <property type="evidence" value="ECO:0007669"/>
    <property type="project" value="UniProtKB-KW"/>
</dbReference>
<dbReference type="InterPro" id="IPR017871">
    <property type="entry name" value="ABC_transporter-like_CS"/>
</dbReference>
<comment type="subcellular location">
    <subcellularLocation>
        <location evidence="1">Cell membrane</location>
        <topology evidence="1">Peripheral membrane protein</topology>
    </subcellularLocation>
</comment>
<dbReference type="GO" id="GO:0015087">
    <property type="term" value="F:cobalt ion transmembrane transporter activity"/>
    <property type="evidence" value="ECO:0007669"/>
    <property type="project" value="UniProtKB-ARBA"/>
</dbReference>
<proteinExistence type="inferred from homology"/>
<keyword evidence="8" id="KW-0472">Membrane</keyword>
<evidence type="ECO:0000256" key="1">
    <source>
        <dbReference type="ARBA" id="ARBA00004202"/>
    </source>
</evidence>
<organism evidence="10 11">
    <name type="scientific">Paenibacillus anaericanus</name>
    <dbReference type="NCBI Taxonomy" id="170367"/>
    <lineage>
        <taxon>Bacteria</taxon>
        <taxon>Bacillati</taxon>
        <taxon>Bacillota</taxon>
        <taxon>Bacilli</taxon>
        <taxon>Bacillales</taxon>
        <taxon>Paenibacillaceae</taxon>
        <taxon>Paenibacillus</taxon>
    </lineage>
</organism>
<dbReference type="OrthoDB" id="9784332at2"/>
<dbReference type="PANTHER" id="PTHR43553">
    <property type="entry name" value="HEAVY METAL TRANSPORTER"/>
    <property type="match status" value="1"/>
</dbReference>
<dbReference type="PROSITE" id="PS00211">
    <property type="entry name" value="ABC_TRANSPORTER_1"/>
    <property type="match status" value="1"/>
</dbReference>
<evidence type="ECO:0000256" key="3">
    <source>
        <dbReference type="ARBA" id="ARBA00022448"/>
    </source>
</evidence>
<dbReference type="GO" id="GO:0042626">
    <property type="term" value="F:ATPase-coupled transmembrane transporter activity"/>
    <property type="evidence" value="ECO:0007669"/>
    <property type="project" value="TreeGrafter"/>
</dbReference>
<dbReference type="CDD" id="cd03225">
    <property type="entry name" value="ABC_cobalt_CbiO_domain1"/>
    <property type="match status" value="1"/>
</dbReference>
<dbReference type="EMBL" id="RZNY01000011">
    <property type="protein sequence ID" value="RUT45458.1"/>
    <property type="molecule type" value="Genomic_DNA"/>
</dbReference>
<dbReference type="Gene3D" id="3.40.50.300">
    <property type="entry name" value="P-loop containing nucleotide triphosphate hydrolases"/>
    <property type="match status" value="1"/>
</dbReference>
<evidence type="ECO:0000313" key="11">
    <source>
        <dbReference type="Proteomes" id="UP000279446"/>
    </source>
</evidence>
<keyword evidence="4" id="KW-1003">Cell membrane</keyword>
<dbReference type="Proteomes" id="UP000279446">
    <property type="component" value="Unassembled WGS sequence"/>
</dbReference>
<dbReference type="PROSITE" id="PS50893">
    <property type="entry name" value="ABC_TRANSPORTER_2"/>
    <property type="match status" value="1"/>
</dbReference>
<evidence type="ECO:0000256" key="8">
    <source>
        <dbReference type="ARBA" id="ARBA00023136"/>
    </source>
</evidence>